<keyword evidence="1" id="KW-0472">Membrane</keyword>
<feature type="transmembrane region" description="Helical" evidence="1">
    <location>
        <begin position="114"/>
        <end position="131"/>
    </location>
</feature>
<accession>A0A0A9ETE4</accession>
<evidence type="ECO:0000313" key="2">
    <source>
        <dbReference type="EMBL" id="JAE04010.1"/>
    </source>
</evidence>
<reference evidence="2" key="2">
    <citation type="journal article" date="2015" name="Data Brief">
        <title>Shoot transcriptome of the giant reed, Arundo donax.</title>
        <authorList>
            <person name="Barrero R.A."/>
            <person name="Guerrero F.D."/>
            <person name="Moolhuijzen P."/>
            <person name="Goolsby J.A."/>
            <person name="Tidwell J."/>
            <person name="Bellgard S.E."/>
            <person name="Bellgard M.I."/>
        </authorList>
    </citation>
    <scope>NUCLEOTIDE SEQUENCE</scope>
    <source>
        <tissue evidence="2">Shoot tissue taken approximately 20 cm above the soil surface</tissue>
    </source>
</reference>
<dbReference type="AlphaFoldDB" id="A0A0A9ETE4"/>
<organism evidence="2">
    <name type="scientific">Arundo donax</name>
    <name type="common">Giant reed</name>
    <name type="synonym">Donax arundinaceus</name>
    <dbReference type="NCBI Taxonomy" id="35708"/>
    <lineage>
        <taxon>Eukaryota</taxon>
        <taxon>Viridiplantae</taxon>
        <taxon>Streptophyta</taxon>
        <taxon>Embryophyta</taxon>
        <taxon>Tracheophyta</taxon>
        <taxon>Spermatophyta</taxon>
        <taxon>Magnoliopsida</taxon>
        <taxon>Liliopsida</taxon>
        <taxon>Poales</taxon>
        <taxon>Poaceae</taxon>
        <taxon>PACMAD clade</taxon>
        <taxon>Arundinoideae</taxon>
        <taxon>Arundineae</taxon>
        <taxon>Arundo</taxon>
    </lineage>
</organism>
<keyword evidence="1" id="KW-1133">Transmembrane helix</keyword>
<keyword evidence="1" id="KW-0812">Transmembrane</keyword>
<proteinExistence type="predicted"/>
<name>A0A0A9ETE4_ARUDO</name>
<protein>
    <submittedName>
        <fullName evidence="2">Uncharacterized protein</fullName>
    </submittedName>
</protein>
<dbReference type="EMBL" id="GBRH01193886">
    <property type="protein sequence ID" value="JAE04010.1"/>
    <property type="molecule type" value="Transcribed_RNA"/>
</dbReference>
<sequence length="206" mass="23621">MLALPTQGQHRTTEGAYIYSGVQHKLSYVITWFWLYILNISHEHDLPLTERVNAILMLWKPQLEVSSYSENVPVEVPWHRAALLRLPEVHGQGVVIYLKVSNLFLILNNQLLQLLKLLVSFIVLLLAFMLYCNCFLQNSIFPNDSFKLFLTNRIFLLETLKCFCTNARGRGPLKYLQYSGGTSLCITSIRGTSHLIHKNLNPFNAA</sequence>
<evidence type="ECO:0000256" key="1">
    <source>
        <dbReference type="SAM" id="Phobius"/>
    </source>
</evidence>
<reference evidence="2" key="1">
    <citation type="submission" date="2014-09" db="EMBL/GenBank/DDBJ databases">
        <authorList>
            <person name="Magalhaes I.L.F."/>
            <person name="Oliveira U."/>
            <person name="Santos F.R."/>
            <person name="Vidigal T.H.D.A."/>
            <person name="Brescovit A.D."/>
            <person name="Santos A.J."/>
        </authorList>
    </citation>
    <scope>NUCLEOTIDE SEQUENCE</scope>
    <source>
        <tissue evidence="2">Shoot tissue taken approximately 20 cm above the soil surface</tissue>
    </source>
</reference>